<evidence type="ECO:0000313" key="6">
    <source>
        <dbReference type="Proteomes" id="UP001165082"/>
    </source>
</evidence>
<gene>
    <name evidence="5" type="ORF">TrRE_jg12944</name>
</gene>
<evidence type="ECO:0000256" key="2">
    <source>
        <dbReference type="SAM" id="MobiDB-lite"/>
    </source>
</evidence>
<protein>
    <recommendedName>
        <fullName evidence="4">Aspartyl/asparaginy/proline hydroxylase domain-containing protein</fullName>
    </recommendedName>
</protein>
<evidence type="ECO:0000313" key="5">
    <source>
        <dbReference type="EMBL" id="GMH50440.1"/>
    </source>
</evidence>
<dbReference type="PANTHER" id="PTHR12366">
    <property type="entry name" value="ASPARTYL/ASPARAGINYL BETA-HYDROXYLASE"/>
    <property type="match status" value="1"/>
</dbReference>
<dbReference type="Pfam" id="PF05118">
    <property type="entry name" value="Asp_Arg_Hydrox"/>
    <property type="match status" value="1"/>
</dbReference>
<sequence length="412" mass="45561">MFSLILVLVLLFSSPLPSPASPSSSANYSSEYVAALLADYHQPNGLQIVMPKLIEYIKEEGSDDWVAIQHVAGAYQMMARKMYSGGVNVEKAKQGLEETAKLFKSASIAYDAFMERLMDRKVEEYPQLSYATNPTLVYRSWGDALVKLGRAEEAAAVYEEAKEKGIFASAVCRPEKEMKAIHPGYIFENPYHELEAELEAMLPKIRWEFLNDGEKGGVQEGKGGWKRESGGLVDASSGTGWLQQTYFANGSQTSSPSSCEAYPTLCAFVKEHLGELSNKGQVKLSVMEPGTVVPPHAGPTMERLRMHCAVFVPDNSEKSFIRVGDVLRAWEEGKCFIFSEHCEHEVAIQADATDSRVVLIVDLPNVFLSDWEDYKGAGGSWKKEEWEKLQQAKRGSSEAAATTAAKDNKSEL</sequence>
<feature type="chain" id="PRO_5040756416" description="Aspartyl/asparaginy/proline hydroxylase domain-containing protein" evidence="3">
    <location>
        <begin position="21"/>
        <end position="412"/>
    </location>
</feature>
<dbReference type="EMBL" id="BRXZ01003234">
    <property type="protein sequence ID" value="GMH50440.1"/>
    <property type="molecule type" value="Genomic_DNA"/>
</dbReference>
<dbReference type="PANTHER" id="PTHR12366:SF32">
    <property type="entry name" value="ASPARTATE BETA-HYDROXYLASE ISOFORM X1"/>
    <property type="match status" value="1"/>
</dbReference>
<feature type="signal peptide" evidence="3">
    <location>
        <begin position="1"/>
        <end position="20"/>
    </location>
</feature>
<dbReference type="OrthoDB" id="438431at2759"/>
<keyword evidence="6" id="KW-1185">Reference proteome</keyword>
<feature type="domain" description="Aspartyl/asparaginy/proline hydroxylase" evidence="4">
    <location>
        <begin position="192"/>
        <end position="363"/>
    </location>
</feature>
<proteinExistence type="inferred from homology"/>
<feature type="region of interest" description="Disordered" evidence="2">
    <location>
        <begin position="386"/>
        <end position="412"/>
    </location>
</feature>
<dbReference type="InterPro" id="IPR007803">
    <property type="entry name" value="Asp/Arg/Pro-Hydrxlase"/>
</dbReference>
<dbReference type="AlphaFoldDB" id="A0A9W6ZI48"/>
<keyword evidence="3" id="KW-0732">Signal</keyword>
<accession>A0A9W6ZI48</accession>
<dbReference type="Proteomes" id="UP001165082">
    <property type="component" value="Unassembled WGS sequence"/>
</dbReference>
<organism evidence="5 6">
    <name type="scientific">Triparma retinervis</name>
    <dbReference type="NCBI Taxonomy" id="2557542"/>
    <lineage>
        <taxon>Eukaryota</taxon>
        <taxon>Sar</taxon>
        <taxon>Stramenopiles</taxon>
        <taxon>Ochrophyta</taxon>
        <taxon>Bolidophyceae</taxon>
        <taxon>Parmales</taxon>
        <taxon>Triparmaceae</taxon>
        <taxon>Triparma</taxon>
    </lineage>
</organism>
<reference evidence="5" key="1">
    <citation type="submission" date="2022-07" db="EMBL/GenBank/DDBJ databases">
        <title>Genome analysis of Parmales, a sister group of diatoms, reveals the evolutionary specialization of diatoms from phago-mixotrophs to photoautotrophs.</title>
        <authorList>
            <person name="Ban H."/>
            <person name="Sato S."/>
            <person name="Yoshikawa S."/>
            <person name="Kazumasa Y."/>
            <person name="Nakamura Y."/>
            <person name="Ichinomiya M."/>
            <person name="Saitoh K."/>
            <person name="Sato N."/>
            <person name="Blanc-Mathieu R."/>
            <person name="Endo H."/>
            <person name="Kuwata A."/>
            <person name="Ogata H."/>
        </authorList>
    </citation>
    <scope>NUCLEOTIDE SEQUENCE</scope>
</reference>
<name>A0A9W6ZI48_9STRA</name>
<evidence type="ECO:0000256" key="1">
    <source>
        <dbReference type="ARBA" id="ARBA00007730"/>
    </source>
</evidence>
<dbReference type="GO" id="GO:0005783">
    <property type="term" value="C:endoplasmic reticulum"/>
    <property type="evidence" value="ECO:0007669"/>
    <property type="project" value="TreeGrafter"/>
</dbReference>
<dbReference type="Gene3D" id="2.60.120.330">
    <property type="entry name" value="B-lactam Antibiotic, Isopenicillin N Synthase, Chain"/>
    <property type="match status" value="1"/>
</dbReference>
<comment type="similarity">
    <text evidence="1">Belongs to the aspartyl/asparaginyl beta-hydroxylase family.</text>
</comment>
<dbReference type="InterPro" id="IPR027443">
    <property type="entry name" value="IPNS-like_sf"/>
</dbReference>
<dbReference type="InterPro" id="IPR039038">
    <property type="entry name" value="ASPH"/>
</dbReference>
<dbReference type="GO" id="GO:0062101">
    <property type="term" value="F:peptidyl-aspartic acid 3-dioxygenase activity"/>
    <property type="evidence" value="ECO:0007669"/>
    <property type="project" value="InterPro"/>
</dbReference>
<evidence type="ECO:0000259" key="4">
    <source>
        <dbReference type="Pfam" id="PF05118"/>
    </source>
</evidence>
<evidence type="ECO:0000256" key="3">
    <source>
        <dbReference type="SAM" id="SignalP"/>
    </source>
</evidence>
<dbReference type="SUPFAM" id="SSF51197">
    <property type="entry name" value="Clavaminate synthase-like"/>
    <property type="match status" value="1"/>
</dbReference>
<comment type="caution">
    <text evidence="5">The sequence shown here is derived from an EMBL/GenBank/DDBJ whole genome shotgun (WGS) entry which is preliminary data.</text>
</comment>